<gene>
    <name evidence="1" type="ORF">IHE45_08G083900</name>
</gene>
<name>A0ACB7VK54_DIOAL</name>
<accession>A0ACB7VK54</accession>
<dbReference type="EMBL" id="CM037018">
    <property type="protein sequence ID" value="KAH7674582.1"/>
    <property type="molecule type" value="Genomic_DNA"/>
</dbReference>
<proteinExistence type="predicted"/>
<comment type="caution">
    <text evidence="1">The sequence shown here is derived from an EMBL/GenBank/DDBJ whole genome shotgun (WGS) entry which is preliminary data.</text>
</comment>
<keyword evidence="2" id="KW-1185">Reference proteome</keyword>
<dbReference type="Proteomes" id="UP000827976">
    <property type="component" value="Chromosome 8"/>
</dbReference>
<organism evidence="1 2">
    <name type="scientific">Dioscorea alata</name>
    <name type="common">Purple yam</name>
    <dbReference type="NCBI Taxonomy" id="55571"/>
    <lineage>
        <taxon>Eukaryota</taxon>
        <taxon>Viridiplantae</taxon>
        <taxon>Streptophyta</taxon>
        <taxon>Embryophyta</taxon>
        <taxon>Tracheophyta</taxon>
        <taxon>Spermatophyta</taxon>
        <taxon>Magnoliopsida</taxon>
        <taxon>Liliopsida</taxon>
        <taxon>Dioscoreales</taxon>
        <taxon>Dioscoreaceae</taxon>
        <taxon>Dioscorea</taxon>
    </lineage>
</organism>
<protein>
    <submittedName>
        <fullName evidence="1">Multi antimicrobial extrusion protein</fullName>
    </submittedName>
</protein>
<sequence length="492" mass="54212">MAHVLAGEEHNIRKDHIITEVKKQSWLSVPIIVSGVLEKLIQIISLSFVGHLGELPLSAASMATTISGITGISILMGMGNALDTLCGQAYGAKEYHLLGLYLQKAMLVITIVCMPLAFVWAFAGEILHAIGQNKEISMAAQLYARCMIPVLFTYGILQCYYRFLQAQNITFPRMLTSGFTILVHIFTCWLLIIKWKIGYTGAAIANSLSYCLSLVLIASYVRLSSRFKHTWTGFSKQALHDFSSLLRLAIPSALMGCLEHWSFEAIVLMSGFLPNPKLETSVLAICLNTTIITYMIPIGIGASLSTRVSNELGAGNSRNARSAIYVAGTMAILEGLIVGSTLILARNEWGKIYSNKLEVIKYIARVMPLLALSHLIDAFQCVLLGIVRGCGWQRRAVFVNIGAYDIVGLPFAALFAFYWHLKVKGLWLGIICGLSTQTFLLFIITLFTNWEKQAKKAVDRVNKSTVAVGMVTTMNDNPQVDSSLREEVRTSI</sequence>
<evidence type="ECO:0000313" key="2">
    <source>
        <dbReference type="Proteomes" id="UP000827976"/>
    </source>
</evidence>
<evidence type="ECO:0000313" key="1">
    <source>
        <dbReference type="EMBL" id="KAH7674582.1"/>
    </source>
</evidence>
<reference evidence="2" key="1">
    <citation type="journal article" date="2022" name="Nat. Commun.">
        <title>Chromosome evolution and the genetic basis of agronomically important traits in greater yam.</title>
        <authorList>
            <person name="Bredeson J.V."/>
            <person name="Lyons J.B."/>
            <person name="Oniyinde I.O."/>
            <person name="Okereke N.R."/>
            <person name="Kolade O."/>
            <person name="Nnabue I."/>
            <person name="Nwadili C.O."/>
            <person name="Hribova E."/>
            <person name="Parker M."/>
            <person name="Nwogha J."/>
            <person name="Shu S."/>
            <person name="Carlson J."/>
            <person name="Kariba R."/>
            <person name="Muthemba S."/>
            <person name="Knop K."/>
            <person name="Barton G.J."/>
            <person name="Sherwood A.V."/>
            <person name="Lopez-Montes A."/>
            <person name="Asiedu R."/>
            <person name="Jamnadass R."/>
            <person name="Muchugi A."/>
            <person name="Goodstein D."/>
            <person name="Egesi C.N."/>
            <person name="Featherston J."/>
            <person name="Asfaw A."/>
            <person name="Simpson G.G."/>
            <person name="Dolezel J."/>
            <person name="Hendre P.S."/>
            <person name="Van Deynze A."/>
            <person name="Kumar P.L."/>
            <person name="Obidiegwu J.E."/>
            <person name="Bhattacharjee R."/>
            <person name="Rokhsar D.S."/>
        </authorList>
    </citation>
    <scope>NUCLEOTIDE SEQUENCE [LARGE SCALE GENOMIC DNA]</scope>
    <source>
        <strain evidence="2">cv. TDa95/00328</strain>
    </source>
</reference>